<dbReference type="Proteomes" id="UP001596434">
    <property type="component" value="Unassembled WGS sequence"/>
</dbReference>
<evidence type="ECO:0000313" key="2">
    <source>
        <dbReference type="EMBL" id="MFC7253762.1"/>
    </source>
</evidence>
<name>A0ABD5ZU56_9EURY</name>
<feature type="region of interest" description="Disordered" evidence="1">
    <location>
        <begin position="188"/>
        <end position="222"/>
    </location>
</feature>
<protein>
    <submittedName>
        <fullName evidence="2">Uncharacterized protein</fullName>
    </submittedName>
</protein>
<evidence type="ECO:0000256" key="1">
    <source>
        <dbReference type="SAM" id="MobiDB-lite"/>
    </source>
</evidence>
<sequence length="222" mass="22461">MSEFSTEVSLLATPDQASLREARAEIEDALGDVSVGVETAGASASAAGDSRIAGRERAMSRQLLTDQTNRLGTITDHLDRGLDLDETRNDLLRDLLEETESGNFSQAKGGGGLGGLGAIGGIFAGILGGVGLGSVIASRVGDALGTIDPTEAIGGVDLIPADVVATPASVAAVDLIGSPAGIAASDVIAGGASSSQRTSSGRLRRSRRQTSSPRKPELRPPM</sequence>
<dbReference type="RefSeq" id="WP_379701796.1">
    <property type="nucleotide sequence ID" value="NZ_JBHTAT010000001.1"/>
</dbReference>
<reference evidence="2" key="1">
    <citation type="journal article" date="2014" name="Int. J. Syst. Evol. Microbiol.">
        <title>Complete genome sequence of Corynebacterium casei LMG S-19264T (=DSM 44701T), isolated from a smear-ripened cheese.</title>
        <authorList>
            <consortium name="US DOE Joint Genome Institute (JGI-PGF)"/>
            <person name="Walter F."/>
            <person name="Albersmeier A."/>
            <person name="Kalinowski J."/>
            <person name="Ruckert C."/>
        </authorList>
    </citation>
    <scope>NUCLEOTIDE SEQUENCE [LARGE SCALE GENOMIC DNA]</scope>
    <source>
        <strain evidence="2">CGMCC 4.163</strain>
    </source>
</reference>
<gene>
    <name evidence="2" type="ORF">ACFQKE_00295</name>
    <name evidence="3" type="ORF">ACFQKE_16530</name>
</gene>
<evidence type="ECO:0000313" key="3">
    <source>
        <dbReference type="EMBL" id="MFC7256893.1"/>
    </source>
</evidence>
<dbReference type="AlphaFoldDB" id="A0ABD5ZU56"/>
<reference evidence="2" key="3">
    <citation type="submission" date="2024-09" db="EMBL/GenBank/DDBJ databases">
        <authorList>
            <person name="Sun Q."/>
        </authorList>
    </citation>
    <scope>NUCLEOTIDE SEQUENCE</scope>
    <source>
        <strain evidence="2">CGMCC 4.163</strain>
    </source>
</reference>
<accession>A0ABD5ZU56</accession>
<comment type="caution">
    <text evidence="2">The sequence shown here is derived from an EMBL/GenBank/DDBJ whole genome shotgun (WGS) entry which is preliminary data.</text>
</comment>
<reference evidence="4" key="2">
    <citation type="journal article" date="2019" name="Int. J. Syst. Evol. Microbiol.">
        <title>The Global Catalogue of Microorganisms (GCM) 10K type strain sequencing project: providing services to taxonomists for standard genome sequencing and annotation.</title>
        <authorList>
            <consortium name="The Broad Institute Genomics Platform"/>
            <consortium name="The Broad Institute Genome Sequencing Center for Infectious Disease"/>
            <person name="Wu L."/>
            <person name="Ma J."/>
        </authorList>
    </citation>
    <scope>NUCLEOTIDE SEQUENCE [LARGE SCALE GENOMIC DNA]</scope>
    <source>
        <strain evidence="4">GX21</strain>
    </source>
</reference>
<dbReference type="EMBL" id="JBHTAT010000001">
    <property type="protein sequence ID" value="MFC7256893.1"/>
    <property type="molecule type" value="Genomic_DNA"/>
</dbReference>
<keyword evidence="4" id="KW-1185">Reference proteome</keyword>
<dbReference type="GeneID" id="96955290"/>
<dbReference type="EMBL" id="JBHTAT010000001">
    <property type="protein sequence ID" value="MFC7253762.1"/>
    <property type="molecule type" value="Genomic_DNA"/>
</dbReference>
<evidence type="ECO:0000313" key="4">
    <source>
        <dbReference type="Proteomes" id="UP001596434"/>
    </source>
</evidence>
<organism evidence="2 4">
    <name type="scientific">Haloplanus litoreus</name>
    <dbReference type="NCBI Taxonomy" id="767515"/>
    <lineage>
        <taxon>Archaea</taxon>
        <taxon>Methanobacteriati</taxon>
        <taxon>Methanobacteriota</taxon>
        <taxon>Stenosarchaea group</taxon>
        <taxon>Halobacteria</taxon>
        <taxon>Halobacteriales</taxon>
        <taxon>Haloferacaceae</taxon>
        <taxon>Haloplanus</taxon>
    </lineage>
</organism>
<proteinExistence type="predicted"/>